<keyword evidence="3" id="KW-0378">Hydrolase</keyword>
<evidence type="ECO:0000313" key="7">
    <source>
        <dbReference type="EMBL" id="KAH7570418.1"/>
    </source>
</evidence>
<protein>
    <recommendedName>
        <fullName evidence="6">Peptidase C1A papain C-terminal domain-containing protein</fullName>
    </recommendedName>
</protein>
<feature type="chain" id="PRO_5046305172" description="Peptidase C1A papain C-terminal domain-containing protein" evidence="5">
    <location>
        <begin position="23"/>
        <end position="146"/>
    </location>
</feature>
<evidence type="ECO:0000256" key="1">
    <source>
        <dbReference type="ARBA" id="ARBA00008455"/>
    </source>
</evidence>
<evidence type="ECO:0000256" key="2">
    <source>
        <dbReference type="ARBA" id="ARBA00022670"/>
    </source>
</evidence>
<accession>A0ABQ8I1B9</accession>
<evidence type="ECO:0000256" key="4">
    <source>
        <dbReference type="ARBA" id="ARBA00022807"/>
    </source>
</evidence>
<gene>
    <name evidence="7" type="ORF">JRO89_XS05G0103800</name>
</gene>
<reference evidence="7 8" key="1">
    <citation type="submission" date="2021-02" db="EMBL/GenBank/DDBJ databases">
        <title>Plant Genome Project.</title>
        <authorList>
            <person name="Zhang R.-G."/>
        </authorList>
    </citation>
    <scope>NUCLEOTIDE SEQUENCE [LARGE SCALE GENOMIC DNA]</scope>
    <source>
        <tissue evidence="7">Leaves</tissue>
    </source>
</reference>
<dbReference type="PANTHER" id="PTHR12411">
    <property type="entry name" value="CYSTEINE PROTEASE FAMILY C1-RELATED"/>
    <property type="match status" value="1"/>
</dbReference>
<dbReference type="EMBL" id="JAFEMO010000005">
    <property type="protein sequence ID" value="KAH7570418.1"/>
    <property type="molecule type" value="Genomic_DNA"/>
</dbReference>
<keyword evidence="8" id="KW-1185">Reference proteome</keyword>
<dbReference type="SUPFAM" id="SSF54001">
    <property type="entry name" value="Cysteine proteinases"/>
    <property type="match status" value="1"/>
</dbReference>
<name>A0ABQ8I1B9_9ROSI</name>
<dbReference type="Proteomes" id="UP000827721">
    <property type="component" value="Unassembled WGS sequence"/>
</dbReference>
<evidence type="ECO:0000313" key="8">
    <source>
        <dbReference type="Proteomes" id="UP000827721"/>
    </source>
</evidence>
<keyword evidence="2" id="KW-0645">Protease</keyword>
<feature type="domain" description="Peptidase C1A papain C-terminal" evidence="6">
    <location>
        <begin position="101"/>
        <end position="138"/>
    </location>
</feature>
<dbReference type="InterPro" id="IPR038765">
    <property type="entry name" value="Papain-like_cys_pep_sf"/>
</dbReference>
<proteinExistence type="inferred from homology"/>
<feature type="signal peptide" evidence="5">
    <location>
        <begin position="1"/>
        <end position="22"/>
    </location>
</feature>
<keyword evidence="4" id="KW-0788">Thiol protease</keyword>
<evidence type="ECO:0000256" key="3">
    <source>
        <dbReference type="ARBA" id="ARBA00022801"/>
    </source>
</evidence>
<dbReference type="Pfam" id="PF00112">
    <property type="entry name" value="Peptidase_C1"/>
    <property type="match status" value="1"/>
</dbReference>
<dbReference type="InterPro" id="IPR013128">
    <property type="entry name" value="Peptidase_C1A"/>
</dbReference>
<keyword evidence="5" id="KW-0732">Signal</keyword>
<organism evidence="7 8">
    <name type="scientific">Xanthoceras sorbifolium</name>
    <dbReference type="NCBI Taxonomy" id="99658"/>
    <lineage>
        <taxon>Eukaryota</taxon>
        <taxon>Viridiplantae</taxon>
        <taxon>Streptophyta</taxon>
        <taxon>Embryophyta</taxon>
        <taxon>Tracheophyta</taxon>
        <taxon>Spermatophyta</taxon>
        <taxon>Magnoliopsida</taxon>
        <taxon>eudicotyledons</taxon>
        <taxon>Gunneridae</taxon>
        <taxon>Pentapetalae</taxon>
        <taxon>rosids</taxon>
        <taxon>malvids</taxon>
        <taxon>Sapindales</taxon>
        <taxon>Sapindaceae</taxon>
        <taxon>Xanthoceroideae</taxon>
        <taxon>Xanthoceras</taxon>
    </lineage>
</organism>
<evidence type="ECO:0000256" key="5">
    <source>
        <dbReference type="SAM" id="SignalP"/>
    </source>
</evidence>
<sequence length="146" mass="16397">MNTRAIFLVGLLLVLVLGLAESVDYKESDLSSEESVGVFMSSRTSKVGHFRMLHGPQKQTGFFMHEKTDVLLPSVDWRKNGAVTGSHRLLLEIYREYVVDVTGSCWAFSSVVAVEGINKIKTGQLWSLSEQELIDCDRTMVVKEDR</sequence>
<dbReference type="Gene3D" id="3.90.70.10">
    <property type="entry name" value="Cysteine proteinases"/>
    <property type="match status" value="1"/>
</dbReference>
<dbReference type="InterPro" id="IPR000668">
    <property type="entry name" value="Peptidase_C1A_C"/>
</dbReference>
<comment type="similarity">
    <text evidence="1">Belongs to the peptidase C1 family.</text>
</comment>
<evidence type="ECO:0000259" key="6">
    <source>
        <dbReference type="Pfam" id="PF00112"/>
    </source>
</evidence>
<comment type="caution">
    <text evidence="7">The sequence shown here is derived from an EMBL/GenBank/DDBJ whole genome shotgun (WGS) entry which is preliminary data.</text>
</comment>